<proteinExistence type="predicted"/>
<gene>
    <name evidence="2" type="ORF">ACFQGO_26380</name>
</gene>
<evidence type="ECO:0000256" key="1">
    <source>
        <dbReference type="SAM" id="MobiDB-lite"/>
    </source>
</evidence>
<sequence length="905" mass="97407">MTATTLVNAVRAGNTGDVVTLADGMTDAERRACMPELKELRKKLRSEPWGSPLQRAYPALHAAGAACQTGAAAVADWIAGSDMRWRQASASVLIDVLGDREPHWLDDLVHRLAERPLTAQVPYELMSGLVRLAGCAVPTSETYVRGWMEHIGRASWKAGTVIGNLRKDPHLTELVTALFDIAEIGARSDWRYGEGLDNWTYALTQLAEEGILDRKILVDGCVSRLLRGGGSTADNKVFLGLLTSLDLTRGERCERIADWMSLCADAPSAVAGYAQSVLADFALDGELGSRRLIEMSGAVFFRPERRLVRSQLILLGKVLRQDPSTAGTLLPVVAQAFGHEDTEVQERALKLVERHIGDIADGDAADGDAAREEITGAAADLSPGLRTRALDVLGASPAEASPEVYEELLPPVPRPTRLLPAPETAAELAEEVNALLASDGDTSAFERTLDGLVRHAHRDRAALVEALRPVVARRWWVQTQPTYVDRYFQESPHGLEIVLASLFERVRLSVLHEARSDTSASGGCVHSGLAGVRDARLWEVARRVRTEPPPFLLATPTWSTGSLEPGDLVARLDACRRLGVRPGRADFAQALLRVRRTDAAASESAAVAARELGTPEGDRLAEWLATDVPAQPLRRGRTGGPRVLVEFGALPELQNASFPPEVHRLGRALSASEHQGRWYCSHWDDSEWRHWLAVVPGRPELVAGRVLRDISQGVVEDTGTGFSFLPTLAEAEGETGEAVRLCVVYGLGAKRPEDRLAAVDALLVLAARGQLDVEQAGADLGQLAVTGCVKPLRIAEAIRTAASTGAYGTAWAVLRAALPHLLAELSDGRSGKEGETKRQVEGGGKGRSQATTPVRGLGELLAVAAECVERSGARGELPHLDLAADRKGSSRLVTEARRLRAALAV</sequence>
<feature type="region of interest" description="Disordered" evidence="1">
    <location>
        <begin position="827"/>
        <end position="852"/>
    </location>
</feature>
<feature type="compositionally biased region" description="Basic and acidic residues" evidence="1">
    <location>
        <begin position="827"/>
        <end position="840"/>
    </location>
</feature>
<name>A0ABW1BEB6_9ACTN</name>
<evidence type="ECO:0000313" key="3">
    <source>
        <dbReference type="Proteomes" id="UP001596112"/>
    </source>
</evidence>
<accession>A0ABW1BEB6</accession>
<keyword evidence="3" id="KW-1185">Reference proteome</keyword>
<dbReference type="RefSeq" id="WP_272172976.1">
    <property type="nucleotide sequence ID" value="NZ_JAQOSL010000073.1"/>
</dbReference>
<dbReference type="Proteomes" id="UP001596112">
    <property type="component" value="Unassembled WGS sequence"/>
</dbReference>
<dbReference type="EMBL" id="JBHSNZ010000021">
    <property type="protein sequence ID" value="MFC5810983.1"/>
    <property type="molecule type" value="Genomic_DNA"/>
</dbReference>
<comment type="caution">
    <text evidence="2">The sequence shown here is derived from an EMBL/GenBank/DDBJ whole genome shotgun (WGS) entry which is preliminary data.</text>
</comment>
<evidence type="ECO:0000313" key="2">
    <source>
        <dbReference type="EMBL" id="MFC5810983.1"/>
    </source>
</evidence>
<organism evidence="2 3">
    <name type="scientific">Streptomyces heilongjiangensis</name>
    <dbReference type="NCBI Taxonomy" id="945052"/>
    <lineage>
        <taxon>Bacteria</taxon>
        <taxon>Bacillati</taxon>
        <taxon>Actinomycetota</taxon>
        <taxon>Actinomycetes</taxon>
        <taxon>Kitasatosporales</taxon>
        <taxon>Streptomycetaceae</taxon>
        <taxon>Streptomyces</taxon>
    </lineage>
</organism>
<protein>
    <submittedName>
        <fullName evidence="2">DUF6493 family protein</fullName>
    </submittedName>
</protein>
<reference evidence="3" key="1">
    <citation type="journal article" date="2019" name="Int. J. Syst. Evol. Microbiol.">
        <title>The Global Catalogue of Microorganisms (GCM) 10K type strain sequencing project: providing services to taxonomists for standard genome sequencing and annotation.</title>
        <authorList>
            <consortium name="The Broad Institute Genomics Platform"/>
            <consortium name="The Broad Institute Genome Sequencing Center for Infectious Disease"/>
            <person name="Wu L."/>
            <person name="Ma J."/>
        </authorList>
    </citation>
    <scope>NUCLEOTIDE SEQUENCE [LARGE SCALE GENOMIC DNA]</scope>
    <source>
        <strain evidence="3">JCM 9918</strain>
    </source>
</reference>